<keyword evidence="3 5" id="KW-0238">DNA-binding</keyword>
<dbReference type="InterPro" id="IPR011010">
    <property type="entry name" value="DNA_brk_join_enz"/>
</dbReference>
<evidence type="ECO:0000256" key="3">
    <source>
        <dbReference type="ARBA" id="ARBA00023125"/>
    </source>
</evidence>
<dbReference type="InterPro" id="IPR044068">
    <property type="entry name" value="CB"/>
</dbReference>
<evidence type="ECO:0000256" key="1">
    <source>
        <dbReference type="ARBA" id="ARBA00008857"/>
    </source>
</evidence>
<protein>
    <submittedName>
        <fullName evidence="7">Tyrosine-type recombinase/integrase</fullName>
    </submittedName>
</protein>
<keyword evidence="8" id="KW-1185">Reference proteome</keyword>
<gene>
    <name evidence="7" type="ORF">NBRC116598_41600</name>
</gene>
<dbReference type="Gene3D" id="1.10.150.130">
    <property type="match status" value="1"/>
</dbReference>
<dbReference type="Proteomes" id="UP001441944">
    <property type="component" value="Unassembled WGS sequence"/>
</dbReference>
<dbReference type="PROSITE" id="PS51900">
    <property type="entry name" value="CB"/>
    <property type="match status" value="1"/>
</dbReference>
<proteinExistence type="inferred from homology"/>
<evidence type="ECO:0000313" key="7">
    <source>
        <dbReference type="EMBL" id="GAA6198715.1"/>
    </source>
</evidence>
<keyword evidence="2" id="KW-0229">DNA integration</keyword>
<dbReference type="SUPFAM" id="SSF56349">
    <property type="entry name" value="DNA breaking-rejoining enzymes"/>
    <property type="match status" value="1"/>
</dbReference>
<comment type="similarity">
    <text evidence="1">Belongs to the 'phage' integrase family.</text>
</comment>
<dbReference type="InterPro" id="IPR013762">
    <property type="entry name" value="Integrase-like_cat_sf"/>
</dbReference>
<accession>A0ABQ0ASA3</accession>
<evidence type="ECO:0000313" key="8">
    <source>
        <dbReference type="Proteomes" id="UP001441944"/>
    </source>
</evidence>
<feature type="domain" description="Core-binding (CB)" evidence="6">
    <location>
        <begin position="150"/>
        <end position="234"/>
    </location>
</feature>
<evidence type="ECO:0000256" key="5">
    <source>
        <dbReference type="PROSITE-ProRule" id="PRU01248"/>
    </source>
</evidence>
<dbReference type="EMBL" id="BAABWU010000029">
    <property type="protein sequence ID" value="GAA6198715.1"/>
    <property type="molecule type" value="Genomic_DNA"/>
</dbReference>
<evidence type="ECO:0000256" key="2">
    <source>
        <dbReference type="ARBA" id="ARBA00022908"/>
    </source>
</evidence>
<name>A0ABQ0ASA3_9RHOB</name>
<evidence type="ECO:0000256" key="4">
    <source>
        <dbReference type="ARBA" id="ARBA00023172"/>
    </source>
</evidence>
<organism evidence="7 8">
    <name type="scientific">Pseudophaeobacter arcticus</name>
    <dbReference type="NCBI Taxonomy" id="385492"/>
    <lineage>
        <taxon>Bacteria</taxon>
        <taxon>Pseudomonadati</taxon>
        <taxon>Pseudomonadota</taxon>
        <taxon>Alphaproteobacteria</taxon>
        <taxon>Rhodobacterales</taxon>
        <taxon>Paracoccaceae</taxon>
        <taxon>Pseudophaeobacter</taxon>
    </lineage>
</organism>
<evidence type="ECO:0000259" key="6">
    <source>
        <dbReference type="PROSITE" id="PS51900"/>
    </source>
</evidence>
<reference evidence="7 8" key="1">
    <citation type="submission" date="2024-04" db="EMBL/GenBank/DDBJ databases">
        <title>Draft genome sequence of Pseudophaeobacter arcticus NBRC 116598.</title>
        <authorList>
            <person name="Miyakawa T."/>
            <person name="Kusuya Y."/>
            <person name="Miura T."/>
        </authorList>
    </citation>
    <scope>NUCLEOTIDE SEQUENCE [LARGE SCALE GENOMIC DNA]</scope>
    <source>
        <strain evidence="7 8">SU-CL00105</strain>
    </source>
</reference>
<dbReference type="InterPro" id="IPR010998">
    <property type="entry name" value="Integrase_recombinase_N"/>
</dbReference>
<comment type="caution">
    <text evidence="7">The sequence shown here is derived from an EMBL/GenBank/DDBJ whole genome shotgun (WGS) entry which is preliminary data.</text>
</comment>
<dbReference type="Gene3D" id="1.10.443.10">
    <property type="entry name" value="Intergrase catalytic core"/>
    <property type="match status" value="1"/>
</dbReference>
<dbReference type="InterPro" id="IPR050808">
    <property type="entry name" value="Phage_Integrase"/>
</dbReference>
<dbReference type="RefSeq" id="WP_353402685.1">
    <property type="nucleotide sequence ID" value="NZ_BAABWU010000029.1"/>
</dbReference>
<sequence>MRNVTVKYLRKNDRTGSFEYRRRVPKSLEKLVTKREFLKVLGKTQSEAVMRYGAEHEKIEHLVSLAKFGVTGLSPMEQSKKLAALLESWDADPHSAGRDDNERTWRGEAAAQLVDKYQDPTSGEYVGVPEEDGLLASALLVGVSKETPQVTVTDAFAAYLNENALKIPEQHKKQRQRFARSEKNLIFVLGGDKPLQEVKRSDARRWRDMRLKQVSPSTVRRERNDIGAVFSWAVSEMEGAGEVNPFKGMKLEAPKEGRRDQRLPLDQVVIDSVYNDLQTHKDLLQIWTLLDYTGARPSEIRMLLVSEIVPSDPVPHIIIQPRADNTLKSTWSERKIPLVGPALEVARELVEGKKGLEPAFPRYAVEGGQDRLSQALNRRIREHTDNPKHVAYSLRHNMKDRMRSAEVFPEKAKAIEGHAFSAGQDGSYGGGYPLEQLQDSLEKSLKNYRRRTPV</sequence>
<dbReference type="PANTHER" id="PTHR30629:SF2">
    <property type="entry name" value="PROPHAGE INTEGRASE INTS-RELATED"/>
    <property type="match status" value="1"/>
</dbReference>
<keyword evidence="4" id="KW-0233">DNA recombination</keyword>
<dbReference type="PANTHER" id="PTHR30629">
    <property type="entry name" value="PROPHAGE INTEGRASE"/>
    <property type="match status" value="1"/>
</dbReference>